<proteinExistence type="predicted"/>
<dbReference type="Gramene" id="PAN13748">
    <property type="protein sequence ID" value="PAN13748"/>
    <property type="gene ID" value="PAHAL_2G362700"/>
</dbReference>
<dbReference type="AlphaFoldDB" id="A0A2S3H216"/>
<dbReference type="Proteomes" id="UP000243499">
    <property type="component" value="Chromosome 2"/>
</dbReference>
<evidence type="ECO:0000313" key="1">
    <source>
        <dbReference type="EMBL" id="PAN13748.1"/>
    </source>
</evidence>
<sequence>MCSLLCLSPVPATALCCLPLHFQKLVLQAIKCEMKDVRARFHIFRGTD</sequence>
<organism evidence="1">
    <name type="scientific">Panicum hallii</name>
    <dbReference type="NCBI Taxonomy" id="206008"/>
    <lineage>
        <taxon>Eukaryota</taxon>
        <taxon>Viridiplantae</taxon>
        <taxon>Streptophyta</taxon>
        <taxon>Embryophyta</taxon>
        <taxon>Tracheophyta</taxon>
        <taxon>Spermatophyta</taxon>
        <taxon>Magnoliopsida</taxon>
        <taxon>Liliopsida</taxon>
        <taxon>Poales</taxon>
        <taxon>Poaceae</taxon>
        <taxon>PACMAD clade</taxon>
        <taxon>Panicoideae</taxon>
        <taxon>Panicodae</taxon>
        <taxon>Paniceae</taxon>
        <taxon>Panicinae</taxon>
        <taxon>Panicum</taxon>
        <taxon>Panicum sect. Panicum</taxon>
    </lineage>
</organism>
<dbReference type="EMBL" id="CM008047">
    <property type="protein sequence ID" value="PAN13748.1"/>
    <property type="molecule type" value="Genomic_DNA"/>
</dbReference>
<name>A0A2S3H216_9POAL</name>
<gene>
    <name evidence="1" type="ORF">PAHAL_2G362700</name>
</gene>
<reference evidence="1" key="1">
    <citation type="submission" date="2018-04" db="EMBL/GenBank/DDBJ databases">
        <title>WGS assembly of Panicum hallii.</title>
        <authorList>
            <person name="Lovell J."/>
            <person name="Jenkins J."/>
            <person name="Lowry D."/>
            <person name="Mamidi S."/>
            <person name="Sreedasyam A."/>
            <person name="Weng X."/>
            <person name="Barry K."/>
            <person name="Bonette J."/>
            <person name="Campitelli B."/>
            <person name="Daum C."/>
            <person name="Gordon S."/>
            <person name="Gould B."/>
            <person name="Lipzen A."/>
            <person name="Macqueen A."/>
            <person name="Palacio-Mejia J."/>
            <person name="Plott C."/>
            <person name="Shakirov E."/>
            <person name="Shu S."/>
            <person name="Yoshinaga Y."/>
            <person name="Zane M."/>
            <person name="Rokhsar D."/>
            <person name="Grimwood J."/>
            <person name="Schmutz J."/>
            <person name="Juenger T."/>
        </authorList>
    </citation>
    <scope>NUCLEOTIDE SEQUENCE [LARGE SCALE GENOMIC DNA]</scope>
    <source>
        <strain evidence="1">FIL2</strain>
    </source>
</reference>
<protein>
    <submittedName>
        <fullName evidence="1">Uncharacterized protein</fullName>
    </submittedName>
</protein>
<accession>A0A2S3H216</accession>